<dbReference type="RefSeq" id="WP_196766217.1">
    <property type="nucleotide sequence ID" value="NZ_JAEHTE010000027.1"/>
</dbReference>
<organism evidence="1 2">
    <name type="scientific">Pseudomonas putida</name>
    <name type="common">Arthrobacter siderocapsulatus</name>
    <dbReference type="NCBI Taxonomy" id="303"/>
    <lineage>
        <taxon>Bacteria</taxon>
        <taxon>Pseudomonadati</taxon>
        <taxon>Pseudomonadota</taxon>
        <taxon>Gammaproteobacteria</taxon>
        <taxon>Pseudomonadales</taxon>
        <taxon>Pseudomonadaceae</taxon>
        <taxon>Pseudomonas</taxon>
    </lineage>
</organism>
<sequence length="98" mass="10899">MESISDDDIEDERRGLMYSARIELAKKIFSVGDKDVPLTISMTARAEVIVDRRRVISFFLNPLQRHGGSDAFGAGSNISVLCKRNFGKVYALSEAKFA</sequence>
<gene>
    <name evidence="1" type="ORF">JEU22_19600</name>
</gene>
<protein>
    <submittedName>
        <fullName evidence="1">Uncharacterized protein</fullName>
    </submittedName>
</protein>
<dbReference type="AlphaFoldDB" id="A0A8I1EIA7"/>
<evidence type="ECO:0000313" key="2">
    <source>
        <dbReference type="Proteomes" id="UP000637061"/>
    </source>
</evidence>
<evidence type="ECO:0000313" key="1">
    <source>
        <dbReference type="EMBL" id="MBI6886111.1"/>
    </source>
</evidence>
<name>A0A8I1EIA7_PSEPU</name>
<accession>A0A8I1EIA7</accession>
<reference evidence="1" key="1">
    <citation type="submission" date="2020-12" db="EMBL/GenBank/DDBJ databases">
        <title>Enhanced detection system for hospital associated transmission using whole genome sequencing surveillance.</title>
        <authorList>
            <person name="Harrison L.H."/>
            <person name="Van Tyne D."/>
            <person name="Marsh J.W."/>
            <person name="Griffith M.P."/>
            <person name="Snyder D.J."/>
            <person name="Cooper V.S."/>
            <person name="Mustapha M."/>
        </authorList>
    </citation>
    <scope>NUCLEOTIDE SEQUENCE</scope>
    <source>
        <strain evidence="1">PSB00042</strain>
    </source>
</reference>
<dbReference type="Proteomes" id="UP000637061">
    <property type="component" value="Unassembled WGS sequence"/>
</dbReference>
<comment type="caution">
    <text evidence="1">The sequence shown here is derived from an EMBL/GenBank/DDBJ whole genome shotgun (WGS) entry which is preliminary data.</text>
</comment>
<proteinExistence type="predicted"/>
<dbReference type="EMBL" id="JAEHTE010000027">
    <property type="protein sequence ID" value="MBI6886111.1"/>
    <property type="molecule type" value="Genomic_DNA"/>
</dbReference>